<sequence>MTGVLIRGAEVEGRVVDVRVRGEVVAGLGDLRPEPGERELDARGGALLPGLHDHHLHLLSLAAAAASVRCGPPEVTDLDGLARALRAAPGCRVRGIGYHESVAGVPDRRMLDSLVADRPVRLQHRGGALWVLNTPALTELGLLAEFPDGRLWRADARLRDRPGDPPDLAAVGRLLASFGVTGVTDATPNLSPDTVGLLTRADLPQRLHLLGAPRDAPVRAGVTIGPHKILPADHEPPDWDALRREIAGAHKSGRPVAVHAVTRESLVITLSVLAETGTLPGDRIEHGALIGRDTIPLLAGLGLVVVTQPGFVIERRDQYRRDVPAADHADLYRYASLIEAGVPVAPSSDAPFASPDPWSVIAAAIRRDLTPGERVPARTVLDGLLAPLTDPGGPPRRVVAGAPADLCLLHVPLARALSAPDARQVAATICAGVVAYRSGLSTRDTDHGAGGDGID</sequence>
<evidence type="ECO:0000259" key="1">
    <source>
        <dbReference type="Pfam" id="PF07969"/>
    </source>
</evidence>
<dbReference type="InterPro" id="IPR032466">
    <property type="entry name" value="Metal_Hydrolase"/>
</dbReference>
<gene>
    <name evidence="2" type="ORF">FNH06_31395</name>
</gene>
<accession>A0A557ZZI8</accession>
<dbReference type="Gene3D" id="2.30.40.10">
    <property type="entry name" value="Urease, subunit C, domain 1"/>
    <property type="match status" value="1"/>
</dbReference>
<dbReference type="OrthoDB" id="3173428at2"/>
<dbReference type="RefSeq" id="WP_144643561.1">
    <property type="nucleotide sequence ID" value="NZ_BNAX01000001.1"/>
</dbReference>
<dbReference type="InterPro" id="IPR011059">
    <property type="entry name" value="Metal-dep_hydrolase_composite"/>
</dbReference>
<dbReference type="Pfam" id="PF07969">
    <property type="entry name" value="Amidohydro_3"/>
    <property type="match status" value="1"/>
</dbReference>
<organism evidence="2 3">
    <name type="scientific">Amycolatopsis acidiphila</name>
    <dbReference type="NCBI Taxonomy" id="715473"/>
    <lineage>
        <taxon>Bacteria</taxon>
        <taxon>Bacillati</taxon>
        <taxon>Actinomycetota</taxon>
        <taxon>Actinomycetes</taxon>
        <taxon>Pseudonocardiales</taxon>
        <taxon>Pseudonocardiaceae</taxon>
        <taxon>Amycolatopsis</taxon>
    </lineage>
</organism>
<feature type="domain" description="Amidohydrolase 3" evidence="1">
    <location>
        <begin position="39"/>
        <end position="436"/>
    </location>
</feature>
<proteinExistence type="predicted"/>
<dbReference type="Proteomes" id="UP000318578">
    <property type="component" value="Unassembled WGS sequence"/>
</dbReference>
<dbReference type="GO" id="GO:0016810">
    <property type="term" value="F:hydrolase activity, acting on carbon-nitrogen (but not peptide) bonds"/>
    <property type="evidence" value="ECO:0007669"/>
    <property type="project" value="InterPro"/>
</dbReference>
<dbReference type="PANTHER" id="PTHR22642:SF2">
    <property type="entry name" value="PROTEIN LONG AFTER FAR-RED 3"/>
    <property type="match status" value="1"/>
</dbReference>
<keyword evidence="3" id="KW-1185">Reference proteome</keyword>
<reference evidence="2 3" key="1">
    <citation type="submission" date="2019-07" db="EMBL/GenBank/DDBJ databases">
        <title>New species of Amycolatopsis and Streptomyces.</title>
        <authorList>
            <person name="Duangmal K."/>
            <person name="Teo W.F.A."/>
            <person name="Lipun K."/>
        </authorList>
    </citation>
    <scope>NUCLEOTIDE SEQUENCE [LARGE SCALE GENOMIC DNA]</scope>
    <source>
        <strain evidence="2 3">JCM 30562</strain>
    </source>
</reference>
<dbReference type="SUPFAM" id="SSF51338">
    <property type="entry name" value="Composite domain of metallo-dependent hydrolases"/>
    <property type="match status" value="1"/>
</dbReference>
<dbReference type="EMBL" id="VJZA01000079">
    <property type="protein sequence ID" value="TVT17420.1"/>
    <property type="molecule type" value="Genomic_DNA"/>
</dbReference>
<evidence type="ECO:0000313" key="3">
    <source>
        <dbReference type="Proteomes" id="UP000318578"/>
    </source>
</evidence>
<dbReference type="InterPro" id="IPR013108">
    <property type="entry name" value="Amidohydro_3"/>
</dbReference>
<dbReference type="Gene3D" id="3.20.20.140">
    <property type="entry name" value="Metal-dependent hydrolases"/>
    <property type="match status" value="1"/>
</dbReference>
<name>A0A557ZZI8_9PSEU</name>
<comment type="caution">
    <text evidence="2">The sequence shown here is derived from an EMBL/GenBank/DDBJ whole genome shotgun (WGS) entry which is preliminary data.</text>
</comment>
<dbReference type="AlphaFoldDB" id="A0A557ZZI8"/>
<evidence type="ECO:0000313" key="2">
    <source>
        <dbReference type="EMBL" id="TVT17420.1"/>
    </source>
</evidence>
<dbReference type="SUPFAM" id="SSF51556">
    <property type="entry name" value="Metallo-dependent hydrolases"/>
    <property type="match status" value="1"/>
</dbReference>
<keyword evidence="2" id="KW-0378">Hydrolase</keyword>
<protein>
    <submittedName>
        <fullName evidence="2">Amidohydrolase family protein</fullName>
    </submittedName>
</protein>
<dbReference type="Gene3D" id="3.10.310.70">
    <property type="match status" value="1"/>
</dbReference>
<dbReference type="PANTHER" id="PTHR22642">
    <property type="entry name" value="IMIDAZOLONEPROPIONASE"/>
    <property type="match status" value="1"/>
</dbReference>